<keyword evidence="2" id="KW-1185">Reference proteome</keyword>
<name>R4WPD6_9BURK</name>
<dbReference type="PATRIC" id="fig|758793.3.peg.4682"/>
<proteinExistence type="predicted"/>
<reference evidence="1 2" key="1">
    <citation type="journal article" date="2013" name="Genome Announc.">
        <title>Complete Genome Sequence of Burkholderia sp. Strain RPE64, Bacterial Symbiont of the Bean Bug Riptortus pedestris.</title>
        <authorList>
            <person name="Shibata T.F."/>
            <person name="Maeda T."/>
            <person name="Nikoh N."/>
            <person name="Yamaguchi K."/>
            <person name="Oshima K."/>
            <person name="Hattori M."/>
            <person name="Nishiyama T."/>
            <person name="Hasebe M."/>
            <person name="Fukatsu T."/>
            <person name="Kikuchi Y."/>
            <person name="Shigenobu S."/>
        </authorList>
    </citation>
    <scope>NUCLEOTIDE SEQUENCE [LARGE SCALE GENOMIC DNA]</scope>
</reference>
<sequence>MQIHIHVHLDTTAFDGPGDATLFGDVLSRFVGRYASFHHAVRLVLNIDGRETLYPLREFEGAPF</sequence>
<accession>R4WPD6</accession>
<dbReference type="EMBL" id="AP013060">
    <property type="protein sequence ID" value="BAN26444.1"/>
    <property type="molecule type" value="Genomic_DNA"/>
</dbReference>
<dbReference type="InterPro" id="IPR010272">
    <property type="entry name" value="T6SS_TssF"/>
</dbReference>
<evidence type="ECO:0000313" key="1">
    <source>
        <dbReference type="EMBL" id="BAN26444.1"/>
    </source>
</evidence>
<dbReference type="HOGENOM" id="CLU_2859069_0_0_4"/>
<protein>
    <submittedName>
        <fullName evidence="1">Type VI secretion protein VC_A0110 family</fullName>
    </submittedName>
</protein>
<dbReference type="AlphaFoldDB" id="R4WPD6"/>
<evidence type="ECO:0000313" key="2">
    <source>
        <dbReference type="Proteomes" id="UP000013966"/>
    </source>
</evidence>
<dbReference type="Pfam" id="PF05947">
    <property type="entry name" value="T6SS_TssF"/>
    <property type="match status" value="1"/>
</dbReference>
<reference evidence="1 2" key="2">
    <citation type="journal article" date="2018" name="Int. J. Syst. Evol. Microbiol.">
        <title>Burkholderia insecticola sp. nov., a gut symbiotic bacterium of the bean bug Riptortus pedestris.</title>
        <authorList>
            <person name="Takeshita K."/>
            <person name="Tamaki H."/>
            <person name="Ohbayashi T."/>
            <person name="Meng X.-Y."/>
            <person name="Sone T."/>
            <person name="Mitani Y."/>
            <person name="Peeters C."/>
            <person name="Kikuchi Y."/>
            <person name="Vandamme P."/>
        </authorList>
    </citation>
    <scope>NUCLEOTIDE SEQUENCE [LARGE SCALE GENOMIC DNA]</scope>
    <source>
        <strain evidence="1">RPE64</strain>
    </source>
</reference>
<organism evidence="1 2">
    <name type="scientific">Caballeronia insecticola</name>
    <dbReference type="NCBI Taxonomy" id="758793"/>
    <lineage>
        <taxon>Bacteria</taxon>
        <taxon>Pseudomonadati</taxon>
        <taxon>Pseudomonadota</taxon>
        <taxon>Betaproteobacteria</taxon>
        <taxon>Burkholderiales</taxon>
        <taxon>Burkholderiaceae</taxon>
        <taxon>Caballeronia</taxon>
    </lineage>
</organism>
<dbReference type="Proteomes" id="UP000013966">
    <property type="component" value="Chromosome 3"/>
</dbReference>
<gene>
    <name evidence="1" type="ORF">BRPE64_CCDS03610</name>
</gene>
<dbReference type="RefSeq" id="WP_016347153.1">
    <property type="nucleotide sequence ID" value="NC_021288.1"/>
</dbReference>
<dbReference type="KEGG" id="buo:BRPE64_CCDS03610"/>